<reference evidence="1 2" key="1">
    <citation type="submission" date="2018-11" db="EMBL/GenBank/DDBJ databases">
        <authorList>
            <consortium name="Pathogen Informatics"/>
        </authorList>
    </citation>
    <scope>NUCLEOTIDE SEQUENCE [LARGE SCALE GENOMIC DNA]</scope>
</reference>
<proteinExistence type="predicted"/>
<dbReference type="EMBL" id="UYRV01015036">
    <property type="protein sequence ID" value="VDK60712.1"/>
    <property type="molecule type" value="Genomic_DNA"/>
</dbReference>
<name>A0A3P6RC49_CYLGO</name>
<gene>
    <name evidence="1" type="ORF">CGOC_LOCUS5099</name>
</gene>
<dbReference type="AlphaFoldDB" id="A0A3P6RC49"/>
<accession>A0A3P6RC49</accession>
<organism evidence="1 2">
    <name type="scientific">Cylicostephanus goldi</name>
    <name type="common">Nematode worm</name>
    <dbReference type="NCBI Taxonomy" id="71465"/>
    <lineage>
        <taxon>Eukaryota</taxon>
        <taxon>Metazoa</taxon>
        <taxon>Ecdysozoa</taxon>
        <taxon>Nematoda</taxon>
        <taxon>Chromadorea</taxon>
        <taxon>Rhabditida</taxon>
        <taxon>Rhabditina</taxon>
        <taxon>Rhabditomorpha</taxon>
        <taxon>Strongyloidea</taxon>
        <taxon>Strongylidae</taxon>
        <taxon>Cylicostephanus</taxon>
    </lineage>
</organism>
<evidence type="ECO:0000313" key="1">
    <source>
        <dbReference type="EMBL" id="VDK60712.1"/>
    </source>
</evidence>
<dbReference type="Proteomes" id="UP000271889">
    <property type="component" value="Unassembled WGS sequence"/>
</dbReference>
<sequence>MLQSRDTEGGYLQILTFGTRTDSINGGHVRSKRY</sequence>
<keyword evidence="2" id="KW-1185">Reference proteome</keyword>
<evidence type="ECO:0000313" key="2">
    <source>
        <dbReference type="Proteomes" id="UP000271889"/>
    </source>
</evidence>
<protein>
    <submittedName>
        <fullName evidence="1">Uncharacterized protein</fullName>
    </submittedName>
</protein>